<proteinExistence type="predicted"/>
<evidence type="ECO:0000313" key="1">
    <source>
        <dbReference type="EMBL" id="GBO33273.1"/>
    </source>
</evidence>
<dbReference type="PANTHER" id="PTHR46114">
    <property type="entry name" value="APPLE DOMAIN-CONTAINING PROTEIN"/>
    <property type="match status" value="1"/>
</dbReference>
<dbReference type="AlphaFoldDB" id="A0A4Y2W6E9"/>
<dbReference type="PANTHER" id="PTHR46114:SF1">
    <property type="entry name" value="ZAD DOMAIN-CONTAINING PROTEIN"/>
    <property type="match status" value="1"/>
</dbReference>
<gene>
    <name evidence="1" type="ORF">AVEN_105595_1</name>
</gene>
<sequence>MHQWIICADLKMVCFLLGQQRGYTKYPCFSCLYDSSACEKHWVQSDWPPRSDLKPGDPNILHQPLVGTKNIIFPPLHIKLGLMKQFVKTLSIERDCFKHLISAFPSLSFEKLKGRCV</sequence>
<evidence type="ECO:0000313" key="2">
    <source>
        <dbReference type="Proteomes" id="UP000499080"/>
    </source>
</evidence>
<accession>A0A4Y2W6E9</accession>
<keyword evidence="2" id="KW-1185">Reference proteome</keyword>
<dbReference type="Proteomes" id="UP000499080">
    <property type="component" value="Unassembled WGS sequence"/>
</dbReference>
<reference evidence="1 2" key="1">
    <citation type="journal article" date="2019" name="Sci. Rep.">
        <title>Orb-weaving spider Araneus ventricosus genome elucidates the spidroin gene catalogue.</title>
        <authorList>
            <person name="Kono N."/>
            <person name="Nakamura H."/>
            <person name="Ohtoshi R."/>
            <person name="Moran D.A.P."/>
            <person name="Shinohara A."/>
            <person name="Yoshida Y."/>
            <person name="Fujiwara M."/>
            <person name="Mori M."/>
            <person name="Tomita M."/>
            <person name="Arakawa K."/>
        </authorList>
    </citation>
    <scope>NUCLEOTIDE SEQUENCE [LARGE SCALE GENOMIC DNA]</scope>
</reference>
<name>A0A4Y2W6E9_ARAVE</name>
<comment type="caution">
    <text evidence="1">The sequence shown here is derived from an EMBL/GenBank/DDBJ whole genome shotgun (WGS) entry which is preliminary data.</text>
</comment>
<dbReference type="EMBL" id="BGPR01056816">
    <property type="protein sequence ID" value="GBO33273.1"/>
    <property type="molecule type" value="Genomic_DNA"/>
</dbReference>
<organism evidence="1 2">
    <name type="scientific">Araneus ventricosus</name>
    <name type="common">Orbweaver spider</name>
    <name type="synonym">Epeira ventricosa</name>
    <dbReference type="NCBI Taxonomy" id="182803"/>
    <lineage>
        <taxon>Eukaryota</taxon>
        <taxon>Metazoa</taxon>
        <taxon>Ecdysozoa</taxon>
        <taxon>Arthropoda</taxon>
        <taxon>Chelicerata</taxon>
        <taxon>Arachnida</taxon>
        <taxon>Araneae</taxon>
        <taxon>Araneomorphae</taxon>
        <taxon>Entelegynae</taxon>
        <taxon>Araneoidea</taxon>
        <taxon>Araneidae</taxon>
        <taxon>Araneus</taxon>
    </lineage>
</organism>
<dbReference type="OrthoDB" id="7999790at2759"/>
<protein>
    <submittedName>
        <fullName evidence="1">Uncharacterized protein</fullName>
    </submittedName>
</protein>